<dbReference type="EMBL" id="JAAAHW010007217">
    <property type="protein sequence ID" value="KAF9950149.1"/>
    <property type="molecule type" value="Genomic_DNA"/>
</dbReference>
<dbReference type="OrthoDB" id="341259at2759"/>
<feature type="compositionally biased region" description="Basic and acidic residues" evidence="1">
    <location>
        <begin position="165"/>
        <end position="175"/>
    </location>
</feature>
<feature type="region of interest" description="Disordered" evidence="1">
    <location>
        <begin position="277"/>
        <end position="330"/>
    </location>
</feature>
<keyword evidence="3" id="KW-1185">Reference proteome</keyword>
<feature type="compositionally biased region" description="Acidic residues" evidence="1">
    <location>
        <begin position="212"/>
        <end position="224"/>
    </location>
</feature>
<evidence type="ECO:0000256" key="1">
    <source>
        <dbReference type="SAM" id="MobiDB-lite"/>
    </source>
</evidence>
<feature type="region of interest" description="Disordered" evidence="1">
    <location>
        <begin position="112"/>
        <end position="131"/>
    </location>
</feature>
<feature type="compositionally biased region" description="Acidic residues" evidence="1">
    <location>
        <begin position="176"/>
        <end position="193"/>
    </location>
</feature>
<dbReference type="AlphaFoldDB" id="A0A9P6LXX0"/>
<feature type="compositionally biased region" description="Low complexity" evidence="1">
    <location>
        <begin position="283"/>
        <end position="294"/>
    </location>
</feature>
<name>A0A9P6LXX0_9FUNG</name>
<feature type="compositionally biased region" description="Basic residues" evidence="1">
    <location>
        <begin position="197"/>
        <end position="207"/>
    </location>
</feature>
<reference evidence="2" key="1">
    <citation type="journal article" date="2020" name="Fungal Divers.">
        <title>Resolving the Mortierellaceae phylogeny through synthesis of multi-gene phylogenetics and phylogenomics.</title>
        <authorList>
            <person name="Vandepol N."/>
            <person name="Liber J."/>
            <person name="Desiro A."/>
            <person name="Na H."/>
            <person name="Kennedy M."/>
            <person name="Barry K."/>
            <person name="Grigoriev I.V."/>
            <person name="Miller A.N."/>
            <person name="O'Donnell K."/>
            <person name="Stajich J.E."/>
            <person name="Bonito G."/>
        </authorList>
    </citation>
    <scope>NUCLEOTIDE SEQUENCE</scope>
    <source>
        <strain evidence="2">MES-2147</strain>
    </source>
</reference>
<feature type="region of interest" description="Disordered" evidence="1">
    <location>
        <begin position="141"/>
        <end position="247"/>
    </location>
</feature>
<evidence type="ECO:0000313" key="2">
    <source>
        <dbReference type="EMBL" id="KAF9950149.1"/>
    </source>
</evidence>
<comment type="caution">
    <text evidence="2">The sequence shown here is derived from an EMBL/GenBank/DDBJ whole genome shotgun (WGS) entry which is preliminary data.</text>
</comment>
<dbReference type="Proteomes" id="UP000749646">
    <property type="component" value="Unassembled WGS sequence"/>
</dbReference>
<organism evidence="2 3">
    <name type="scientific">Modicella reniformis</name>
    <dbReference type="NCBI Taxonomy" id="1440133"/>
    <lineage>
        <taxon>Eukaryota</taxon>
        <taxon>Fungi</taxon>
        <taxon>Fungi incertae sedis</taxon>
        <taxon>Mucoromycota</taxon>
        <taxon>Mortierellomycotina</taxon>
        <taxon>Mortierellomycetes</taxon>
        <taxon>Mortierellales</taxon>
        <taxon>Mortierellaceae</taxon>
        <taxon>Modicella</taxon>
    </lineage>
</organism>
<protein>
    <submittedName>
        <fullName evidence="2">Uncharacterized protein</fullName>
    </submittedName>
</protein>
<feature type="compositionally biased region" description="Basic and acidic residues" evidence="1">
    <location>
        <begin position="115"/>
        <end position="131"/>
    </location>
</feature>
<gene>
    <name evidence="2" type="ORF">BGZ65_006839</name>
</gene>
<feature type="non-terminal residue" evidence="2">
    <location>
        <position position="1"/>
    </location>
</feature>
<accession>A0A9P6LXX0</accession>
<sequence length="348" mass="39149">VDVVAALLKAGADMTLASPMTHKTPLDLAESRLSYLLARAQESMKRPPSSSGFCTYTTSSSSGDLDFHDNQIATRSSLSNFHHAASSTTSPALLYQIRGIVNLLRPYVARQQKLQHGDRHKDRQNKERSWERADRYMRQQDQQLGLEGISSSSSSSGGGVGPWRSDPHSEAHFGDMEDEAEDDDNDDEEDQMDTSERRRRPVRKKRIPLMDMEGDIDLHDDEDEVGSKGLQHHQAYSGVKSKRSTRRLVRRMDADETGEALENLMNGLSLLEANRKQLEQQQHHQQQQQQQQQQPPLENGNVSDSADGNLADNELDPRSEQEVDEALPDLLEQVQQVLEAIKLNESQS</sequence>
<evidence type="ECO:0000313" key="3">
    <source>
        <dbReference type="Proteomes" id="UP000749646"/>
    </source>
</evidence>
<proteinExistence type="predicted"/>